<evidence type="ECO:0000313" key="2">
    <source>
        <dbReference type="EMBL" id="SCB17027.1"/>
    </source>
</evidence>
<dbReference type="AlphaFoldDB" id="A0A1C3UNX0"/>
<dbReference type="EMBL" id="FMAH01000004">
    <property type="protein sequence ID" value="SCB17027.1"/>
    <property type="molecule type" value="Genomic_DNA"/>
</dbReference>
<organism evidence="2 3">
    <name type="scientific">Rhizobium miluonense</name>
    <dbReference type="NCBI Taxonomy" id="411945"/>
    <lineage>
        <taxon>Bacteria</taxon>
        <taxon>Pseudomonadati</taxon>
        <taxon>Pseudomonadota</taxon>
        <taxon>Alphaproteobacteria</taxon>
        <taxon>Hyphomicrobiales</taxon>
        <taxon>Rhizobiaceae</taxon>
        <taxon>Rhizobium/Agrobacterium group</taxon>
        <taxon>Rhizobium</taxon>
    </lineage>
</organism>
<proteinExistence type="predicted"/>
<dbReference type="Gene3D" id="3.10.180.10">
    <property type="entry name" value="2,3-Dihydroxybiphenyl 1,2-Dioxygenase, domain 1"/>
    <property type="match status" value="1"/>
</dbReference>
<dbReference type="InterPro" id="IPR029068">
    <property type="entry name" value="Glyas_Bleomycin-R_OHBP_Dase"/>
</dbReference>
<evidence type="ECO:0000313" key="3">
    <source>
        <dbReference type="Proteomes" id="UP000199435"/>
    </source>
</evidence>
<dbReference type="InterPro" id="IPR025870">
    <property type="entry name" value="Glyoxalase-like_dom"/>
</dbReference>
<name>A0A1C3UNX0_9HYPH</name>
<accession>A0A1C3UNX0</accession>
<reference evidence="3" key="1">
    <citation type="submission" date="2016-08" db="EMBL/GenBank/DDBJ databases">
        <authorList>
            <person name="Varghese N."/>
            <person name="Submissions Spin"/>
        </authorList>
    </citation>
    <scope>NUCLEOTIDE SEQUENCE [LARGE SCALE GENOMIC DNA]</scope>
    <source>
        <strain evidence="3">HAMBI 2971</strain>
    </source>
</reference>
<dbReference type="RefSeq" id="WP_092845191.1">
    <property type="nucleotide sequence ID" value="NZ_FMAH01000004.1"/>
</dbReference>
<gene>
    <name evidence="2" type="ORF">GA0061102_1004276</name>
</gene>
<evidence type="ECO:0000259" key="1">
    <source>
        <dbReference type="Pfam" id="PF13468"/>
    </source>
</evidence>
<protein>
    <submittedName>
        <fullName evidence="2">Glyoxalase-like domain-containing protein</fullName>
    </submittedName>
</protein>
<dbReference type="OrthoDB" id="9812467at2"/>
<feature type="domain" description="Glyoxalase-like" evidence="1">
    <location>
        <begin position="8"/>
        <end position="197"/>
    </location>
</feature>
<dbReference type="Pfam" id="PF13468">
    <property type="entry name" value="Glyoxalase_3"/>
    <property type="match status" value="1"/>
</dbReference>
<keyword evidence="3" id="KW-1185">Reference proteome</keyword>
<dbReference type="STRING" id="411945.GA0061102_1004276"/>
<sequence>MISSPHPLDHLVLPTVNIALARERLGKLGFTVAPDARHPFGTENACVFFADKTYLEPLGVASQEQCETSIADGNVFVARDQAYRFRVSEDGFSAVVFGTDDAAVDDKRFRAATISAGRMLDFSRPLRMPDGTQTTAGFRLAFAADLRAPDFLAFCCQRINPLPADRGALERHENAVTGIARVAMSATKPAAFRSFFEHVVGNPRIFEHSFGLTIKAANADIELLTPQGIEAFYDLRVGDHDPGLRARAILFKTRDLSVTSSHFAANGVTYTRKNNRILARLAPEQGALFAFEEIA</sequence>
<dbReference type="Proteomes" id="UP000199435">
    <property type="component" value="Unassembled WGS sequence"/>
</dbReference>